<reference evidence="2" key="1">
    <citation type="submission" date="2017-04" db="EMBL/GenBank/DDBJ databases">
        <authorList>
            <person name="Varghese N."/>
            <person name="Submissions S."/>
        </authorList>
    </citation>
    <scope>NUCLEOTIDE SEQUENCE [LARGE SCALE GENOMIC DNA]</scope>
    <source>
        <strain evidence="2">DSM 21500</strain>
    </source>
</reference>
<gene>
    <name evidence="1" type="ORF">SAMN04487984_0191</name>
</gene>
<dbReference type="RefSeq" id="WP_084097800.1">
    <property type="nucleotide sequence ID" value="NZ_FWXK01000001.1"/>
</dbReference>
<protein>
    <submittedName>
        <fullName evidence="1">Uncharacterized protein</fullName>
    </submittedName>
</protein>
<evidence type="ECO:0000313" key="1">
    <source>
        <dbReference type="EMBL" id="SMC30482.1"/>
    </source>
</evidence>
<dbReference type="STRING" id="371602.SAMN04487984_0191"/>
<dbReference type="Proteomes" id="UP000243884">
    <property type="component" value="Unassembled WGS sequence"/>
</dbReference>
<accession>A0A1W1Y2U8</accession>
<dbReference type="OrthoDB" id="2166202at2"/>
<sequence length="146" mass="17507">MTNTVYTNYWISKRDDVRKEHGTYRTEEEALEAIKAWWELKGESYDTKEYRTNTGALEIAYIDDNYFYRIEKHETEDRLPQTQYKLKKPGEIESKRQQLNLDDHLYLFDELGEPYRDRLITAMGDSEKARSYSYNEEGIPVDKLTK</sequence>
<dbReference type="AlphaFoldDB" id="A0A1W1Y2U8"/>
<dbReference type="EMBL" id="FWXK01000001">
    <property type="protein sequence ID" value="SMC30482.1"/>
    <property type="molecule type" value="Genomic_DNA"/>
</dbReference>
<proteinExistence type="predicted"/>
<keyword evidence="2" id="KW-1185">Reference proteome</keyword>
<evidence type="ECO:0000313" key="2">
    <source>
        <dbReference type="Proteomes" id="UP000243884"/>
    </source>
</evidence>
<organism evidence="1 2">
    <name type="scientific">Aerococcus suis</name>
    <dbReference type="NCBI Taxonomy" id="371602"/>
    <lineage>
        <taxon>Bacteria</taxon>
        <taxon>Bacillati</taxon>
        <taxon>Bacillota</taxon>
        <taxon>Bacilli</taxon>
        <taxon>Lactobacillales</taxon>
        <taxon>Aerococcaceae</taxon>
        <taxon>Aerococcus</taxon>
    </lineage>
</organism>
<name>A0A1W1Y2U8_9LACT</name>